<name>A0ACB8VRR3_9TELE</name>
<dbReference type="EMBL" id="CM041548">
    <property type="protein sequence ID" value="KAI3358201.1"/>
    <property type="molecule type" value="Genomic_DNA"/>
</dbReference>
<evidence type="ECO:0000313" key="1">
    <source>
        <dbReference type="EMBL" id="KAI3358201.1"/>
    </source>
</evidence>
<sequence>MVTTCARITAILCSGSSAFYSAAYCPRSARRRLTLREVGDLSRPDYVRLRDTLNMEEDRLLLTVVRHGLSACRRDLRRKVVSRRVRDQRKALKLVENLFSVVLPAYSDPPNPSASPDPSGLPGPSGPQA</sequence>
<comment type="caution">
    <text evidence="1">The sequence shown here is derived from an EMBL/GenBank/DDBJ whole genome shotgun (WGS) entry which is preliminary data.</text>
</comment>
<evidence type="ECO:0000313" key="2">
    <source>
        <dbReference type="Proteomes" id="UP000831701"/>
    </source>
</evidence>
<proteinExistence type="predicted"/>
<reference evidence="1" key="1">
    <citation type="submission" date="2022-04" db="EMBL/GenBank/DDBJ databases">
        <title>Jade perch genome.</title>
        <authorList>
            <person name="Chao B."/>
        </authorList>
    </citation>
    <scope>NUCLEOTIDE SEQUENCE</scope>
    <source>
        <strain evidence="1">CB-2022</strain>
    </source>
</reference>
<accession>A0ACB8VRR3</accession>
<protein>
    <submittedName>
        <fullName evidence="1">Uncharacterized protein</fullName>
    </submittedName>
</protein>
<keyword evidence="2" id="KW-1185">Reference proteome</keyword>
<dbReference type="Proteomes" id="UP000831701">
    <property type="component" value="Chromosome 18"/>
</dbReference>
<gene>
    <name evidence="1" type="ORF">L3Q82_003203</name>
</gene>
<organism evidence="1 2">
    <name type="scientific">Scortum barcoo</name>
    <name type="common">barcoo grunter</name>
    <dbReference type="NCBI Taxonomy" id="214431"/>
    <lineage>
        <taxon>Eukaryota</taxon>
        <taxon>Metazoa</taxon>
        <taxon>Chordata</taxon>
        <taxon>Craniata</taxon>
        <taxon>Vertebrata</taxon>
        <taxon>Euteleostomi</taxon>
        <taxon>Actinopterygii</taxon>
        <taxon>Neopterygii</taxon>
        <taxon>Teleostei</taxon>
        <taxon>Neoteleostei</taxon>
        <taxon>Acanthomorphata</taxon>
        <taxon>Eupercaria</taxon>
        <taxon>Centrarchiformes</taxon>
        <taxon>Terapontoidei</taxon>
        <taxon>Terapontidae</taxon>
        <taxon>Scortum</taxon>
    </lineage>
</organism>